<sequence length="530" mass="60356">MTEIPKEKRLELAIEAFHKGQFPSKTACAKAFDVPPRTLMTRLDGTVSRQHTIANCRKLSNTEEESLKNWILDMDKRGLPLRVSNVRHLAQLLLSARSKPSKDISISEKWVSRFIQRHPELKSKYTRQYDYQRAKCEDPELIKGWFNRVQETILRYGIAEQDIYNMDETGFQMGVASTAKVICGSETRDSHAKSIQPGNREWITIIIAINASGHALPPQIIMAGKKHQSQWYSAIPKEYRISLSDNGWTNDILGFEWLQEMFEKHTASQTAGRYRLLILDGHSSHATASFDQFCTERRIIPLYMPPHSSHLLQPLDISCFAPLKHYYGQKVREMAENNIHAIDKQDFISIYSSIHGRAFSKANILSAFAAAGLIPFKPERVLAKLNIKTPTPPSSSSSNQSFYLGRTPVNLYQLNQQKKQIQELQSQSLSSVVAEQMLEKFIKSTEVAMQDAILLRQGFHQLHTSNKHQKGKKNMTRAFIQDGGSLTGSEGQQRLIEREAIQEPSRRPRRPARCSNCNEEGHNRSKCPAK</sequence>
<reference evidence="6" key="2">
    <citation type="submission" date="2021-02" db="EMBL/GenBank/DDBJ databases">
        <title>Aspergillus chevalieri M1 genome sequence.</title>
        <authorList>
            <person name="Kadooka C."/>
            <person name="Mori K."/>
            <person name="Futagami T."/>
        </authorList>
    </citation>
    <scope>NUCLEOTIDE SEQUENCE</scope>
    <source>
        <strain evidence="6">M1</strain>
    </source>
</reference>
<feature type="compositionally biased region" description="Basic and acidic residues" evidence="3">
    <location>
        <begin position="495"/>
        <end position="506"/>
    </location>
</feature>
<dbReference type="SUPFAM" id="SSF57756">
    <property type="entry name" value="Retrovirus zinc finger-like domains"/>
    <property type="match status" value="1"/>
</dbReference>
<dbReference type="InterPro" id="IPR036875">
    <property type="entry name" value="Znf_CCHC_sf"/>
</dbReference>
<dbReference type="SUPFAM" id="SSF46689">
    <property type="entry name" value="Homeodomain-like"/>
    <property type="match status" value="1"/>
</dbReference>
<dbReference type="KEGG" id="ache:ACHE_50578A"/>
<evidence type="ECO:0000259" key="4">
    <source>
        <dbReference type="PROSITE" id="PS50158"/>
    </source>
</evidence>
<evidence type="ECO:0000259" key="5">
    <source>
        <dbReference type="PROSITE" id="PS51253"/>
    </source>
</evidence>
<evidence type="ECO:0000256" key="2">
    <source>
        <dbReference type="PROSITE-ProRule" id="PRU00047"/>
    </source>
</evidence>
<dbReference type="Proteomes" id="UP000637239">
    <property type="component" value="Chromosome 5"/>
</dbReference>
<accession>A0A7R7VRF3</accession>
<dbReference type="RefSeq" id="XP_043137902.1">
    <property type="nucleotide sequence ID" value="XM_043280311.1"/>
</dbReference>
<reference evidence="6" key="1">
    <citation type="submission" date="2021-01" db="EMBL/GenBank/DDBJ databases">
        <authorList>
            <consortium name="Aspergillus chevalieri M1 genome sequencing consortium"/>
            <person name="Kazuki M."/>
            <person name="Futagami T."/>
        </authorList>
    </citation>
    <scope>NUCLEOTIDE SEQUENCE</scope>
    <source>
        <strain evidence="6">M1</strain>
    </source>
</reference>
<dbReference type="EMBL" id="AP024420">
    <property type="protein sequence ID" value="BCR89380.1"/>
    <property type="molecule type" value="Genomic_DNA"/>
</dbReference>
<dbReference type="InterPro" id="IPR001878">
    <property type="entry name" value="Znf_CCHC"/>
</dbReference>
<dbReference type="InterPro" id="IPR006600">
    <property type="entry name" value="HTH_CenpB_DNA-bd_dom"/>
</dbReference>
<dbReference type="GO" id="GO:0008270">
    <property type="term" value="F:zinc ion binding"/>
    <property type="evidence" value="ECO:0007669"/>
    <property type="project" value="UniProtKB-KW"/>
</dbReference>
<keyword evidence="7" id="KW-1185">Reference proteome</keyword>
<evidence type="ECO:0000256" key="3">
    <source>
        <dbReference type="SAM" id="MobiDB-lite"/>
    </source>
</evidence>
<feature type="domain" description="HTH CENPB-type" evidence="5">
    <location>
        <begin position="51"/>
        <end position="124"/>
    </location>
</feature>
<evidence type="ECO:0000313" key="7">
    <source>
        <dbReference type="Proteomes" id="UP000637239"/>
    </source>
</evidence>
<dbReference type="InterPro" id="IPR050863">
    <property type="entry name" value="CenT-Element_Derived"/>
</dbReference>
<dbReference type="InterPro" id="IPR009057">
    <property type="entry name" value="Homeodomain-like_sf"/>
</dbReference>
<keyword evidence="1" id="KW-0238">DNA-binding</keyword>
<evidence type="ECO:0000256" key="1">
    <source>
        <dbReference type="ARBA" id="ARBA00023125"/>
    </source>
</evidence>
<name>A0A7R7VRF3_ASPCH</name>
<keyword evidence="2" id="KW-0479">Metal-binding</keyword>
<dbReference type="InterPro" id="IPR036397">
    <property type="entry name" value="RNaseH_sf"/>
</dbReference>
<dbReference type="AlphaFoldDB" id="A0A7R7VRF3"/>
<gene>
    <name evidence="6" type="ORF">ACHE_50578A</name>
</gene>
<dbReference type="Pfam" id="PF03184">
    <property type="entry name" value="DDE_1"/>
    <property type="match status" value="1"/>
</dbReference>
<dbReference type="GO" id="GO:0003677">
    <property type="term" value="F:DNA binding"/>
    <property type="evidence" value="ECO:0007669"/>
    <property type="project" value="UniProtKB-KW"/>
</dbReference>
<dbReference type="Gene3D" id="3.30.420.10">
    <property type="entry name" value="Ribonuclease H-like superfamily/Ribonuclease H"/>
    <property type="match status" value="1"/>
</dbReference>
<protein>
    <recommendedName>
        <fullName evidence="8">HTH CENPB-type domain-containing protein</fullName>
    </recommendedName>
</protein>
<dbReference type="PROSITE" id="PS51253">
    <property type="entry name" value="HTH_CENPB"/>
    <property type="match status" value="1"/>
</dbReference>
<keyword evidence="2" id="KW-0863">Zinc-finger</keyword>
<proteinExistence type="predicted"/>
<feature type="region of interest" description="Disordered" evidence="3">
    <location>
        <begin position="482"/>
        <end position="530"/>
    </location>
</feature>
<dbReference type="GO" id="GO:0005634">
    <property type="term" value="C:nucleus"/>
    <property type="evidence" value="ECO:0007669"/>
    <property type="project" value="TreeGrafter"/>
</dbReference>
<dbReference type="PANTHER" id="PTHR19303:SF74">
    <property type="entry name" value="POGO TRANSPOSABLE ELEMENT WITH KRAB DOMAIN"/>
    <property type="match status" value="1"/>
</dbReference>
<keyword evidence="2" id="KW-0862">Zinc</keyword>
<evidence type="ECO:0000313" key="6">
    <source>
        <dbReference type="EMBL" id="BCR89380.1"/>
    </source>
</evidence>
<dbReference type="GeneID" id="66983738"/>
<dbReference type="SMART" id="SM00674">
    <property type="entry name" value="CENPB"/>
    <property type="match status" value="1"/>
</dbReference>
<dbReference type="PROSITE" id="PS50158">
    <property type="entry name" value="ZF_CCHC"/>
    <property type="match status" value="1"/>
</dbReference>
<feature type="domain" description="CCHC-type" evidence="4">
    <location>
        <begin position="513"/>
        <end position="528"/>
    </location>
</feature>
<organism evidence="6 7">
    <name type="scientific">Aspergillus chevalieri</name>
    <name type="common">Eurotium chevalieri</name>
    <dbReference type="NCBI Taxonomy" id="182096"/>
    <lineage>
        <taxon>Eukaryota</taxon>
        <taxon>Fungi</taxon>
        <taxon>Dikarya</taxon>
        <taxon>Ascomycota</taxon>
        <taxon>Pezizomycotina</taxon>
        <taxon>Eurotiomycetes</taxon>
        <taxon>Eurotiomycetidae</taxon>
        <taxon>Eurotiales</taxon>
        <taxon>Aspergillaceae</taxon>
        <taxon>Aspergillus</taxon>
        <taxon>Aspergillus subgen. Aspergillus</taxon>
    </lineage>
</organism>
<evidence type="ECO:0008006" key="8">
    <source>
        <dbReference type="Google" id="ProtNLM"/>
    </source>
</evidence>
<dbReference type="Pfam" id="PF03221">
    <property type="entry name" value="HTH_Tnp_Tc5"/>
    <property type="match status" value="1"/>
</dbReference>
<dbReference type="PANTHER" id="PTHR19303">
    <property type="entry name" value="TRANSPOSON"/>
    <property type="match status" value="1"/>
</dbReference>
<dbReference type="InterPro" id="IPR004875">
    <property type="entry name" value="DDE_SF_endonuclease_dom"/>
</dbReference>